<evidence type="ECO:0008006" key="4">
    <source>
        <dbReference type="Google" id="ProtNLM"/>
    </source>
</evidence>
<evidence type="ECO:0000313" key="2">
    <source>
        <dbReference type="EMBL" id="GAV00865.1"/>
    </source>
</evidence>
<dbReference type="AlphaFoldDB" id="A0A1D1VGT5"/>
<keyword evidence="3" id="KW-1185">Reference proteome</keyword>
<feature type="signal peptide" evidence="1">
    <location>
        <begin position="1"/>
        <end position="19"/>
    </location>
</feature>
<organism evidence="2 3">
    <name type="scientific">Ramazzottius varieornatus</name>
    <name type="common">Water bear</name>
    <name type="synonym">Tardigrade</name>
    <dbReference type="NCBI Taxonomy" id="947166"/>
    <lineage>
        <taxon>Eukaryota</taxon>
        <taxon>Metazoa</taxon>
        <taxon>Ecdysozoa</taxon>
        <taxon>Tardigrada</taxon>
        <taxon>Eutardigrada</taxon>
        <taxon>Parachela</taxon>
        <taxon>Hypsibioidea</taxon>
        <taxon>Ramazzottiidae</taxon>
        <taxon>Ramazzottius</taxon>
    </lineage>
</organism>
<dbReference type="Proteomes" id="UP000186922">
    <property type="component" value="Unassembled WGS sequence"/>
</dbReference>
<gene>
    <name evidence="2" type="primary">RvY_11654-1</name>
    <name evidence="2" type="synonym">RvY_11654.1</name>
    <name evidence="2" type="ORF">RvY_11654</name>
</gene>
<sequence length="83" mass="9482">MISGHCALYLLACTKITVSTLHTIPPIPEPVYYDFFRENKDQLDREMLKIIQRTTSVKDVLYSLANVATAAPCSENRRFSVLY</sequence>
<accession>A0A1D1VGT5</accession>
<proteinExistence type="predicted"/>
<evidence type="ECO:0000313" key="3">
    <source>
        <dbReference type="Proteomes" id="UP000186922"/>
    </source>
</evidence>
<dbReference type="EMBL" id="BDGG01000006">
    <property type="protein sequence ID" value="GAV00865.1"/>
    <property type="molecule type" value="Genomic_DNA"/>
</dbReference>
<feature type="chain" id="PRO_5008898387" description="Nitroreductase domain-containing protein" evidence="1">
    <location>
        <begin position="20"/>
        <end position="83"/>
    </location>
</feature>
<evidence type="ECO:0000256" key="1">
    <source>
        <dbReference type="SAM" id="SignalP"/>
    </source>
</evidence>
<reference evidence="2 3" key="1">
    <citation type="journal article" date="2016" name="Nat. Commun.">
        <title>Extremotolerant tardigrade genome and improved radiotolerance of human cultured cells by tardigrade-unique protein.</title>
        <authorList>
            <person name="Hashimoto T."/>
            <person name="Horikawa D.D."/>
            <person name="Saito Y."/>
            <person name="Kuwahara H."/>
            <person name="Kozuka-Hata H."/>
            <person name="Shin-I T."/>
            <person name="Minakuchi Y."/>
            <person name="Ohishi K."/>
            <person name="Motoyama A."/>
            <person name="Aizu T."/>
            <person name="Enomoto A."/>
            <person name="Kondo K."/>
            <person name="Tanaka S."/>
            <person name="Hara Y."/>
            <person name="Koshikawa S."/>
            <person name="Sagara H."/>
            <person name="Miura T."/>
            <person name="Yokobori S."/>
            <person name="Miyagawa K."/>
            <person name="Suzuki Y."/>
            <person name="Kubo T."/>
            <person name="Oyama M."/>
            <person name="Kohara Y."/>
            <person name="Fujiyama A."/>
            <person name="Arakawa K."/>
            <person name="Katayama T."/>
            <person name="Toyoda A."/>
            <person name="Kunieda T."/>
        </authorList>
    </citation>
    <scope>NUCLEOTIDE SEQUENCE [LARGE SCALE GENOMIC DNA]</scope>
    <source>
        <strain evidence="2 3">YOKOZUNA-1</strain>
    </source>
</reference>
<name>A0A1D1VGT5_RAMVA</name>
<keyword evidence="1" id="KW-0732">Signal</keyword>
<protein>
    <recommendedName>
        <fullName evidence="4">Nitroreductase domain-containing protein</fullName>
    </recommendedName>
</protein>
<comment type="caution">
    <text evidence="2">The sequence shown here is derived from an EMBL/GenBank/DDBJ whole genome shotgun (WGS) entry which is preliminary data.</text>
</comment>